<organism evidence="1 2">
    <name type="scientific">Archangium gephyra</name>
    <dbReference type="NCBI Taxonomy" id="48"/>
    <lineage>
        <taxon>Bacteria</taxon>
        <taxon>Pseudomonadati</taxon>
        <taxon>Myxococcota</taxon>
        <taxon>Myxococcia</taxon>
        <taxon>Myxococcales</taxon>
        <taxon>Cystobacterineae</taxon>
        <taxon>Archangiaceae</taxon>
        <taxon>Archangium</taxon>
    </lineage>
</organism>
<dbReference type="AlphaFoldDB" id="A0A2W5TBF8"/>
<comment type="caution">
    <text evidence="1">The sequence shown here is derived from an EMBL/GenBank/DDBJ whole genome shotgun (WGS) entry which is preliminary data.</text>
</comment>
<proteinExistence type="predicted"/>
<sequence length="367" mass="39355">MCVFDLRFDVTGLTPWNPDEDTLFAYSSLAQVARGWAPDPGAAVTLDRDATSVSGLEVNTLDMSADDYRSVPAVVDASKGDALKLVQRRTAWVTSFDAGVLERWDPWAGSYATSSIASANVTMPNFSGDALYLTPTTAISSSASRGSQRIPVDVACYPDFDNVCDAGCTACNSALTTQYRHPGNVMLPTHATHPFDEPGTEMLASDWRIWTPLAIPDAGSLSLSAWNYNAVPVPNAATVVVQRELSAPRQLRVDGAPLTVSANIAALANRTPVISWSAPSLGTPDFYRVQVLEYFLGNTPITSQVVAAVRGTKRSEQLPEGVLQPGHTYLLRVIAVVDPNDVDDARATSRSGAYRRAEALTGLFTVQ</sequence>
<evidence type="ECO:0000313" key="1">
    <source>
        <dbReference type="EMBL" id="PZR10443.1"/>
    </source>
</evidence>
<dbReference type="Proteomes" id="UP000249061">
    <property type="component" value="Unassembled WGS sequence"/>
</dbReference>
<protein>
    <submittedName>
        <fullName evidence="1">Uncharacterized protein</fullName>
    </submittedName>
</protein>
<dbReference type="EMBL" id="QFQP01000017">
    <property type="protein sequence ID" value="PZR10443.1"/>
    <property type="molecule type" value="Genomic_DNA"/>
</dbReference>
<reference evidence="1 2" key="1">
    <citation type="submission" date="2017-08" db="EMBL/GenBank/DDBJ databases">
        <title>Infants hospitalized years apart are colonized by the same room-sourced microbial strains.</title>
        <authorList>
            <person name="Brooks B."/>
            <person name="Olm M.R."/>
            <person name="Firek B.A."/>
            <person name="Baker R."/>
            <person name="Thomas B.C."/>
            <person name="Morowitz M.J."/>
            <person name="Banfield J.F."/>
        </authorList>
    </citation>
    <scope>NUCLEOTIDE SEQUENCE [LARGE SCALE GENOMIC DNA]</scope>
    <source>
        <strain evidence="1">S2_003_000_R2_14</strain>
    </source>
</reference>
<gene>
    <name evidence="1" type="ORF">DI536_19540</name>
</gene>
<dbReference type="InterPro" id="IPR036116">
    <property type="entry name" value="FN3_sf"/>
</dbReference>
<dbReference type="SUPFAM" id="SSF49265">
    <property type="entry name" value="Fibronectin type III"/>
    <property type="match status" value="1"/>
</dbReference>
<accession>A0A2W5TBF8</accession>
<name>A0A2W5TBF8_9BACT</name>
<evidence type="ECO:0000313" key="2">
    <source>
        <dbReference type="Proteomes" id="UP000249061"/>
    </source>
</evidence>